<dbReference type="EMBL" id="BRXU01000002">
    <property type="protein sequence ID" value="GLC49339.1"/>
    <property type="molecule type" value="Genomic_DNA"/>
</dbReference>
<feature type="region of interest" description="Disordered" evidence="1">
    <location>
        <begin position="996"/>
        <end position="1020"/>
    </location>
</feature>
<feature type="compositionally biased region" description="Polar residues" evidence="1">
    <location>
        <begin position="539"/>
        <end position="548"/>
    </location>
</feature>
<dbReference type="GO" id="GO:0000963">
    <property type="term" value="P:mitochondrial RNA processing"/>
    <property type="evidence" value="ECO:0007669"/>
    <property type="project" value="TreeGrafter"/>
</dbReference>
<gene>
    <name evidence="2" type="primary">PLEST004212</name>
    <name evidence="2" type="ORF">PLESTB_000208500</name>
</gene>
<feature type="region of interest" description="Disordered" evidence="1">
    <location>
        <begin position="341"/>
        <end position="395"/>
    </location>
</feature>
<proteinExistence type="predicted"/>
<feature type="compositionally biased region" description="Polar residues" evidence="1">
    <location>
        <begin position="75"/>
        <end position="84"/>
    </location>
</feature>
<feature type="region of interest" description="Disordered" evidence="1">
    <location>
        <begin position="1677"/>
        <end position="1718"/>
    </location>
</feature>
<dbReference type="GO" id="GO:0005759">
    <property type="term" value="C:mitochondrial matrix"/>
    <property type="evidence" value="ECO:0007669"/>
    <property type="project" value="TreeGrafter"/>
</dbReference>
<keyword evidence="3" id="KW-1185">Reference proteome</keyword>
<feature type="region of interest" description="Disordered" evidence="1">
    <location>
        <begin position="1392"/>
        <end position="1441"/>
    </location>
</feature>
<dbReference type="GO" id="GO:0044528">
    <property type="term" value="P:regulation of mitochondrial mRNA stability"/>
    <property type="evidence" value="ECO:0007669"/>
    <property type="project" value="TreeGrafter"/>
</dbReference>
<dbReference type="InterPro" id="IPR050870">
    <property type="entry name" value="FAST_kinase"/>
</dbReference>
<dbReference type="GO" id="GO:0009507">
    <property type="term" value="C:chloroplast"/>
    <property type="evidence" value="ECO:0007669"/>
    <property type="project" value="GOC"/>
</dbReference>
<feature type="region of interest" description="Disordered" evidence="1">
    <location>
        <begin position="97"/>
        <end position="135"/>
    </location>
</feature>
<feature type="region of interest" description="Disordered" evidence="1">
    <location>
        <begin position="704"/>
        <end position="914"/>
    </location>
</feature>
<feature type="compositionally biased region" description="Basic and acidic residues" evidence="1">
    <location>
        <begin position="1693"/>
        <end position="1702"/>
    </location>
</feature>
<feature type="compositionally biased region" description="Low complexity" evidence="1">
    <location>
        <begin position="369"/>
        <end position="395"/>
    </location>
</feature>
<evidence type="ECO:0000313" key="3">
    <source>
        <dbReference type="Proteomes" id="UP001165080"/>
    </source>
</evidence>
<feature type="region of interest" description="Disordered" evidence="1">
    <location>
        <begin position="1464"/>
        <end position="1488"/>
    </location>
</feature>
<feature type="region of interest" description="Disordered" evidence="1">
    <location>
        <begin position="46"/>
        <end position="84"/>
    </location>
</feature>
<dbReference type="GO" id="GO:0035770">
    <property type="term" value="C:ribonucleoprotein granule"/>
    <property type="evidence" value="ECO:0007669"/>
    <property type="project" value="TreeGrafter"/>
</dbReference>
<feature type="region of interest" description="Disordered" evidence="1">
    <location>
        <begin position="539"/>
        <end position="598"/>
    </location>
</feature>
<feature type="compositionally biased region" description="Gly residues" evidence="1">
    <location>
        <begin position="1677"/>
        <end position="1692"/>
    </location>
</feature>
<feature type="compositionally biased region" description="Low complexity" evidence="1">
    <location>
        <begin position="761"/>
        <end position="773"/>
    </location>
</feature>
<dbReference type="GO" id="GO:0003723">
    <property type="term" value="F:RNA binding"/>
    <property type="evidence" value="ECO:0007669"/>
    <property type="project" value="TreeGrafter"/>
</dbReference>
<feature type="compositionally biased region" description="Low complexity" evidence="1">
    <location>
        <begin position="240"/>
        <end position="252"/>
    </location>
</feature>
<comment type="caution">
    <text evidence="2">The sequence shown here is derived from an EMBL/GenBank/DDBJ whole genome shotgun (WGS) entry which is preliminary data.</text>
</comment>
<name>A0A9W6BC50_9CHLO</name>
<dbReference type="PANTHER" id="PTHR21228:SF40">
    <property type="entry name" value="LD45607P"/>
    <property type="match status" value="1"/>
</dbReference>
<feature type="compositionally biased region" description="Low complexity" evidence="1">
    <location>
        <begin position="109"/>
        <end position="121"/>
    </location>
</feature>
<feature type="compositionally biased region" description="Low complexity" evidence="1">
    <location>
        <begin position="1419"/>
        <end position="1433"/>
    </location>
</feature>
<feature type="compositionally biased region" description="Low complexity" evidence="1">
    <location>
        <begin position="712"/>
        <end position="721"/>
    </location>
</feature>
<accession>A0A9W6BC50</accession>
<feature type="compositionally biased region" description="Gly residues" evidence="1">
    <location>
        <begin position="774"/>
        <end position="786"/>
    </location>
</feature>
<reference evidence="2 3" key="1">
    <citation type="journal article" date="2023" name="Commun. Biol.">
        <title>Reorganization of the ancestral sex-determining regions during the evolution of trioecy in Pleodorina starrii.</title>
        <authorList>
            <person name="Takahashi K."/>
            <person name="Suzuki S."/>
            <person name="Kawai-Toyooka H."/>
            <person name="Yamamoto K."/>
            <person name="Hamaji T."/>
            <person name="Ootsuki R."/>
            <person name="Yamaguchi H."/>
            <person name="Kawachi M."/>
            <person name="Higashiyama T."/>
            <person name="Nozaki H."/>
        </authorList>
    </citation>
    <scope>NUCLEOTIDE SEQUENCE [LARGE SCALE GENOMIC DNA]</scope>
    <source>
        <strain evidence="2 3">NIES-4479</strain>
    </source>
</reference>
<evidence type="ECO:0000313" key="2">
    <source>
        <dbReference type="EMBL" id="GLC49339.1"/>
    </source>
</evidence>
<organism evidence="2 3">
    <name type="scientific">Pleodorina starrii</name>
    <dbReference type="NCBI Taxonomy" id="330485"/>
    <lineage>
        <taxon>Eukaryota</taxon>
        <taxon>Viridiplantae</taxon>
        <taxon>Chlorophyta</taxon>
        <taxon>core chlorophytes</taxon>
        <taxon>Chlorophyceae</taxon>
        <taxon>CS clade</taxon>
        <taxon>Chlamydomonadales</taxon>
        <taxon>Volvocaceae</taxon>
        <taxon>Pleodorina</taxon>
    </lineage>
</organism>
<dbReference type="GO" id="GO:1901259">
    <property type="term" value="P:chloroplast rRNA processing"/>
    <property type="evidence" value="ECO:0007669"/>
    <property type="project" value="TreeGrafter"/>
</dbReference>
<dbReference type="OrthoDB" id="550942at2759"/>
<feature type="compositionally biased region" description="Pro residues" evidence="1">
    <location>
        <begin position="346"/>
        <end position="355"/>
    </location>
</feature>
<feature type="compositionally biased region" description="Low complexity" evidence="1">
    <location>
        <begin position="837"/>
        <end position="849"/>
    </location>
</feature>
<dbReference type="Proteomes" id="UP001165080">
    <property type="component" value="Unassembled WGS sequence"/>
</dbReference>
<feature type="region of interest" description="Disordered" evidence="1">
    <location>
        <begin position="192"/>
        <end position="252"/>
    </location>
</feature>
<feature type="compositionally biased region" description="Pro residues" evidence="1">
    <location>
        <begin position="1468"/>
        <end position="1481"/>
    </location>
</feature>
<evidence type="ECO:0000256" key="1">
    <source>
        <dbReference type="SAM" id="MobiDB-lite"/>
    </source>
</evidence>
<sequence length="1718" mass="175482">MVVGSPAHWHYPPRSQAYPRASAPSLLAHPASNHAVTLLAPSHDGAGLHAGAPTPRLPLVPAHQTTASPLGAPQPSLNHSASGSCGASVALATAPVEQAGRNREGVQVASDRGSSDTSPSGRGPGSGPGAAPDPAALTSWIKSARNITRLQRLMRQYGNQMNHIHVSALVTHLSQLAAEDSATAAALASAAATAADPSSNPTRDPRNEAAGQRHCAEAAPSRPQHDLPVPPPSCGGGCTGPPAESAPSRSSSADGAAAAAAGVRELLASLLALVHAQLPYFEPRQLANTAWALGKWPAGVPGRDGALAAVLQASGPLLPRFRPQELANLLHGWASCAASSRAAAPLSPPPPPAPSSAPWETTSRASSSQPQQKQTPVEQQARQQAAPQPVPQWQPLGWLTRHARACASQLRPGGRFKMQELSNLLWAWGVLLGGAGAGGGGGDGAGAGAGEMFPYWVSGARADGGGPATGGQATPAAAAGLAVPYRELLAAQMQLGLEAAGPQELANSMLSLARLQLLPPPEWFDAFLRASRRHLLPDSSTSIATTGNRDGDNNGDSRACPPFGGRWPHSAPAASTSRGRDPARMSPQPPAPHQRLGFSPQELSNLLWGCSKLHLRLPPGFLDDVAPALERCLPLMSLQERINVLWALAWQAKLGAGEWAMWEPTAQPSRAAAAAAPAAAAAAVTAEAAAVAVESGASAGLCRGQGVGGEGSQAASEGGSSRAPSRGREEDDQGVAEQSRTGRALSGSEPWGQDSGAGAGATAPFPRAPVAAAAGGGDGGGGGGACGAPRGRVPDGAGGGNAVVAAEPGTRSGGPVDGPHAPPPPVPAAGVDRRGAARAAAPPADATAALGRTGHADRAGQSQPPPQPAAGLAYPRPGPAPLDRISQDQFQQQQTLASHLRPAADEAPHGSSAAARVIPAPTALREPQRHSGGGAPLVLRRVVRAVLHPLQRSPDAAGPQDVSVALWSVATLSAARAGGCCRDPAVAAAAATIPTTTTTTPLPSSRGAIGGGDDGDDGGELLAPEEADALLSAWGRCLDGMSPQGQANCVWAAARLRLAPPAELQGRLAAWLARHAGALSPPECAATLRGLGLLAAQGALAPRPAPELSRAARALLDQAYLRHARYEPWELAQVCYGGALLLRWLGRGGGAAAAAAAAAAAGGSDMAQQLSTSLPAAAAVRMSMDLEDAAAGAFGLGPALAPAAAAAVAAQQRRLAQPLDALLAHLQLAYRRAEVLQGGAAAWDEAAAAAAVADSLHRGDGGVLGLEALVMTLEAVAAVLPAHVSPTRGSELSVWCQDLVRVHARRALTQAPHHVRALAPLLHACAAAAVSSVRVARARRQAALERRRAAAAAAGSGAGGASLARSSMDEFMRSGRLAQRREELLLQLQAKERQEATQQEELPRSRLPQPPPPSRHVQEQQQRQAQQQQQQQQQDEEEASYRTRLLQTPAQALQQQTSAEDLQGLPAPAQPAAPAQPPAGPLPQSAAWAASGLSPEWLQRFWAASGPSLRDATPQEAAMMLWAMSSLAVQPPDPWVGELLRAVERHLLRAGAPGVSDHTLGVLLSSLGHLRVRPSARFMAAALAAVDAWAAAGCGEGRRREMAPSAVLGVLVGLAYLEWPLPPEWLARLVRAVAPQLGRLTPGAERTRAYMAVASLDAGLAERLGYEFGELLGAGPTGAGSTAGRGGGGGRGRGVEWERAEEGTAQQRTLFSRSRGGW</sequence>
<dbReference type="PANTHER" id="PTHR21228">
    <property type="entry name" value="FAST LEU-RICH DOMAIN-CONTAINING"/>
    <property type="match status" value="1"/>
</dbReference>
<protein>
    <submittedName>
        <fullName evidence="2">Uncharacterized protein</fullName>
    </submittedName>
</protein>
<feature type="compositionally biased region" description="Polar residues" evidence="1">
    <location>
        <begin position="359"/>
        <end position="368"/>
    </location>
</feature>